<protein>
    <recommendedName>
        <fullName evidence="1">Protein kinase domain-containing protein</fullName>
    </recommendedName>
</protein>
<dbReference type="Gene3D" id="1.10.510.10">
    <property type="entry name" value="Transferase(Phosphotransferase) domain 1"/>
    <property type="match status" value="1"/>
</dbReference>
<gene>
    <name evidence="2" type="ORF">RclHR1_05290005</name>
</gene>
<dbReference type="GO" id="GO:0004672">
    <property type="term" value="F:protein kinase activity"/>
    <property type="evidence" value="ECO:0007669"/>
    <property type="project" value="InterPro"/>
</dbReference>
<name>A0A2Z6SEE9_9GLOM</name>
<comment type="caution">
    <text evidence="2">The sequence shown here is derived from an EMBL/GenBank/DDBJ whole genome shotgun (WGS) entry which is preliminary data.</text>
</comment>
<keyword evidence="3" id="KW-1185">Reference proteome</keyword>
<dbReference type="InterPro" id="IPR001245">
    <property type="entry name" value="Ser-Thr/Tyr_kinase_cat_dom"/>
</dbReference>
<dbReference type="GO" id="GO:0005524">
    <property type="term" value="F:ATP binding"/>
    <property type="evidence" value="ECO:0007669"/>
    <property type="project" value="InterPro"/>
</dbReference>
<dbReference type="Proteomes" id="UP000247702">
    <property type="component" value="Unassembled WGS sequence"/>
</dbReference>
<dbReference type="InterPro" id="IPR011990">
    <property type="entry name" value="TPR-like_helical_dom_sf"/>
</dbReference>
<dbReference type="EMBL" id="BEXD01003903">
    <property type="protein sequence ID" value="GBC03717.1"/>
    <property type="molecule type" value="Genomic_DNA"/>
</dbReference>
<proteinExistence type="predicted"/>
<dbReference type="Gene3D" id="1.25.40.10">
    <property type="entry name" value="Tetratricopeptide repeat domain"/>
    <property type="match status" value="6"/>
</dbReference>
<dbReference type="SMART" id="SM00671">
    <property type="entry name" value="SEL1"/>
    <property type="match status" value="20"/>
</dbReference>
<dbReference type="AlphaFoldDB" id="A0A2Z6SEE9"/>
<dbReference type="InterPro" id="IPR052945">
    <property type="entry name" value="Mitotic_Regulator"/>
</dbReference>
<reference evidence="2 3" key="1">
    <citation type="submission" date="2017-11" db="EMBL/GenBank/DDBJ databases">
        <title>The genome of Rhizophagus clarus HR1 reveals common genetic basis of auxotrophy among arbuscular mycorrhizal fungi.</title>
        <authorList>
            <person name="Kobayashi Y."/>
        </authorList>
    </citation>
    <scope>NUCLEOTIDE SEQUENCE [LARGE SCALE GENOMIC DNA]</scope>
    <source>
        <strain evidence="2 3">HR1</strain>
    </source>
</reference>
<dbReference type="PANTHER" id="PTHR43628:SF1">
    <property type="entry name" value="CHITIN SYNTHASE REGULATORY FACTOR 2-RELATED"/>
    <property type="match status" value="1"/>
</dbReference>
<evidence type="ECO:0000259" key="1">
    <source>
        <dbReference type="PROSITE" id="PS50011"/>
    </source>
</evidence>
<organism evidence="2 3">
    <name type="scientific">Rhizophagus clarus</name>
    <dbReference type="NCBI Taxonomy" id="94130"/>
    <lineage>
        <taxon>Eukaryota</taxon>
        <taxon>Fungi</taxon>
        <taxon>Fungi incertae sedis</taxon>
        <taxon>Mucoromycota</taxon>
        <taxon>Glomeromycotina</taxon>
        <taxon>Glomeromycetes</taxon>
        <taxon>Glomerales</taxon>
        <taxon>Glomeraceae</taxon>
        <taxon>Rhizophagus</taxon>
    </lineage>
</organism>
<sequence length="1144" mass="131914">MSDKNKFKHFRNIQRIGKFTKETVKKIKHEHKVYGISDKGLDNNDGSSLRTYLEKNFMNLTWEDKYKLAYLIVCAVSHLHEKGIVHGDLHSGNVLIHKNTIELANFKRTKKVSGQQKKFDTVPYTDPKKFTIQQYPLNKKSDVYSIGMILWEISSGKPPFKLETYNDKLSMKISQGYRESIVPDTPADYSNLYSECWNSEPNNRPSMSQVVNKFDKFKNYFLIKRKIEELVNFIFKEVNEGKEENGRKQHVLNYINDHKLKSQEIWDWLTNNQLNSNFIYLLGYLYYHGIMTCTNMQKTFELYEKAANLGNNMAQYDLALMYKEGKVVNKNFDKAFELFKKSAEKNLSGINMLGYCYENGIGTDINEQEAFELYEEAANLGNNIAQFNLALMYKEGKYVTKNVDKAFELFKKSAEGDDLNGIFMLGYCYENGIGTNVNLRNAFELYEKAANLGNSIAQYNLALMYEKGKYVAKNFDKAFEFFKKSAERGNLDGMFMLGYCYSNGIGTDINKQKAFKLYEKAANLGDNMAQYNLALMYKEGKYIDKNDEKAFEFFEKSAKGGDLDGIDMLKYCYENGIGTDINIQKAFELHQKAANLGNNIAQYELALLYINGENIEKDYNRAFELSEKSAKGNCLGGITILGYCYENGIGTDINKQKAFVLYEIAFKLNQSAANLGDSVAQYNLGLMYENGDGIKKDLNQAIYWYEKSANQGNQDAQNGLENLFKNFIDKLSIYNFDAVKEQYLLNYINNNKINSQKIYTWLLNNHNRVDSTYLLKHFNFYGIETNITAFYLYQKAANLGNNIAQYNLALMYENGNGIKEDLNKAAYWYEKSASQKNQNAKNKLKSIFFEKVIDELMNLILKETNKGIEEYIKKQHIIDYISSQKIGLQEIYNWLLNNQNKPNSICLFGYFNYHGIQTNVNKQKAFELYQNAAKLESKVAQLYLINMYIYGEGTNKNYNKAFELSKKLTKGYSSSGINMLGYCYENGIGTDINKQKAFELYRKAADLGNNIAQYELALLYINEEDIEKDYKKAFELSEKSAKGNYLGGIMILGYCYENGIGTHINKRKAFELYQRAFKLNQKMANLGNSLAQYNLALMYENGDGIKKDLDLATYWYEKSAERGNQDAQRQYSRILLNNKSIYSS</sequence>
<evidence type="ECO:0000313" key="3">
    <source>
        <dbReference type="Proteomes" id="UP000247702"/>
    </source>
</evidence>
<dbReference type="PANTHER" id="PTHR43628">
    <property type="entry name" value="ACTIVATOR OF C KINASE PROTEIN 1-RELATED"/>
    <property type="match status" value="1"/>
</dbReference>
<dbReference type="Pfam" id="PF07714">
    <property type="entry name" value="PK_Tyr_Ser-Thr"/>
    <property type="match status" value="1"/>
</dbReference>
<evidence type="ECO:0000313" key="2">
    <source>
        <dbReference type="EMBL" id="GBC03717.1"/>
    </source>
</evidence>
<dbReference type="InterPro" id="IPR000719">
    <property type="entry name" value="Prot_kinase_dom"/>
</dbReference>
<dbReference type="SUPFAM" id="SSF56112">
    <property type="entry name" value="Protein kinase-like (PK-like)"/>
    <property type="match status" value="1"/>
</dbReference>
<accession>A0A2Z6SEE9</accession>
<dbReference type="InterPro" id="IPR006597">
    <property type="entry name" value="Sel1-like"/>
</dbReference>
<dbReference type="SUPFAM" id="SSF81901">
    <property type="entry name" value="HCP-like"/>
    <property type="match status" value="6"/>
</dbReference>
<feature type="domain" description="Protein kinase" evidence="1">
    <location>
        <begin position="1"/>
        <end position="222"/>
    </location>
</feature>
<dbReference type="PROSITE" id="PS50011">
    <property type="entry name" value="PROTEIN_KINASE_DOM"/>
    <property type="match status" value="1"/>
</dbReference>
<dbReference type="Pfam" id="PF08238">
    <property type="entry name" value="Sel1"/>
    <property type="match status" value="20"/>
</dbReference>
<dbReference type="InterPro" id="IPR011009">
    <property type="entry name" value="Kinase-like_dom_sf"/>
</dbReference>